<sequence>MHRGAFGRRASRIADGARMALRRMAGGGRAQCGTCDAMRQSAAQSTNIATRRDRSKMIRVDRQMRGDRVT</sequence>
<feature type="region of interest" description="Disordered" evidence="1">
    <location>
        <begin position="42"/>
        <end position="70"/>
    </location>
</feature>
<feature type="compositionally biased region" description="Basic and acidic residues" evidence="1">
    <location>
        <begin position="50"/>
        <end position="70"/>
    </location>
</feature>
<dbReference type="Proteomes" id="UP000070255">
    <property type="component" value="Unassembled WGS sequence"/>
</dbReference>
<evidence type="ECO:0000256" key="1">
    <source>
        <dbReference type="SAM" id="MobiDB-lite"/>
    </source>
</evidence>
<proteinExistence type="predicted"/>
<dbReference type="EMBL" id="LNJQ01000001">
    <property type="protein sequence ID" value="KWZ41661.1"/>
    <property type="molecule type" value="Genomic_DNA"/>
</dbReference>
<keyword evidence="3" id="KW-1185">Reference proteome</keyword>
<gene>
    <name evidence="2" type="ORF">WS72_01355</name>
</gene>
<name>A0ABR5T9I6_9BURK</name>
<reference evidence="2 3" key="1">
    <citation type="submission" date="2015-11" db="EMBL/GenBank/DDBJ databases">
        <authorList>
            <person name="Sahl J."/>
            <person name="Wagner D."/>
            <person name="Keim P."/>
        </authorList>
    </citation>
    <scope>NUCLEOTIDE SEQUENCE [LARGE SCALE GENOMIC DNA]</scope>
    <source>
        <strain evidence="2 3">BDU18</strain>
    </source>
</reference>
<comment type="caution">
    <text evidence="2">The sequence shown here is derived from an EMBL/GenBank/DDBJ whole genome shotgun (WGS) entry which is preliminary data.</text>
</comment>
<evidence type="ECO:0000313" key="2">
    <source>
        <dbReference type="EMBL" id="KWZ41661.1"/>
    </source>
</evidence>
<evidence type="ECO:0000313" key="3">
    <source>
        <dbReference type="Proteomes" id="UP000070255"/>
    </source>
</evidence>
<accession>A0ABR5T9I6</accession>
<protein>
    <submittedName>
        <fullName evidence="2">Uncharacterized protein</fullName>
    </submittedName>
</protein>
<organism evidence="2 3">
    <name type="scientific">Burkholderia savannae</name>
    <dbReference type="NCBI Taxonomy" id="1637837"/>
    <lineage>
        <taxon>Bacteria</taxon>
        <taxon>Pseudomonadati</taxon>
        <taxon>Pseudomonadota</taxon>
        <taxon>Betaproteobacteria</taxon>
        <taxon>Burkholderiales</taxon>
        <taxon>Burkholderiaceae</taxon>
        <taxon>Burkholderia</taxon>
        <taxon>pseudomallei group</taxon>
    </lineage>
</organism>